<dbReference type="Pfam" id="PF00078">
    <property type="entry name" value="RVT_1"/>
    <property type="match status" value="2"/>
</dbReference>
<proteinExistence type="predicted"/>
<feature type="region of interest" description="Disordered" evidence="8">
    <location>
        <begin position="2615"/>
        <end position="2636"/>
    </location>
</feature>
<dbReference type="SUPFAM" id="SSF56672">
    <property type="entry name" value="DNA/RNA polymerases"/>
    <property type="match status" value="2"/>
</dbReference>
<feature type="compositionally biased region" description="Basic and acidic residues" evidence="8">
    <location>
        <begin position="1035"/>
        <end position="1050"/>
    </location>
</feature>
<keyword evidence="6" id="KW-0511">Multifunctional enzyme</keyword>
<feature type="domain" description="Reverse transcriptase" evidence="9">
    <location>
        <begin position="1963"/>
        <end position="2142"/>
    </location>
</feature>
<feature type="domain" description="Integrase catalytic" evidence="10">
    <location>
        <begin position="546"/>
        <end position="706"/>
    </location>
</feature>
<dbReference type="Pfam" id="PF13975">
    <property type="entry name" value="gag-asp_proteas"/>
    <property type="match status" value="1"/>
</dbReference>
<keyword evidence="7" id="KW-0175">Coiled coil</keyword>
<evidence type="ECO:0000256" key="2">
    <source>
        <dbReference type="ARBA" id="ARBA00022679"/>
    </source>
</evidence>
<feature type="coiled-coil region" evidence="7">
    <location>
        <begin position="374"/>
        <end position="448"/>
    </location>
</feature>
<dbReference type="EC" id="2.7.7.49" evidence="1"/>
<dbReference type="Pfam" id="PF17919">
    <property type="entry name" value="RT_RNaseH_2"/>
    <property type="match status" value="1"/>
</dbReference>
<sequence>MANLHRFEKYSGSKNNIKIESWIKLYEVENLKANDEEKIHNLIYYLADEALEFFADEILTNAHIKKWETVKDKLIARFKPCIYSPIVLASSRKLLASETVETYFKEKMDLLNQTSLKKEEKIQLLTDGLPLNWRDVFAAAQPADPTKWIQVALSVEHNRQQSKLRNLFKPKVCTLSQQERSASNCPFFCPICIKKRIKVKHWLNECPDYDPNYKTERSSKNTQPKQFITTVTESTTSNETNKVTCLSTHNPPNKLIDFKICVNKHPLQAFMDTGATISLINQNLMKSLNLHPLIDSPMQIQQANSLTNTLGYVHVDLQIHDKTRKVKLHVIPNLKFQLLIGLDIAEDFELIVDTKDKTVYTKQSAEMALVCTTCNQLQQQQQQQNQIQQQQQQNQIQQQQQQQQQNQLQQQHQNQVQQQQNQIQQQQQHQLQQQHQMQQQQRQQHQRQADLSFIEDPQDHQNTVMVKKRGLLRAVVPASFKEHVLKEYHDNMSHPSMNKTVKLIVPLFWWSDMVQEIKSYVRSCKTCQLTKSSNQPTLGQLIIPDTELQPAQVISADTIVMGTAAEKTKHKYIQVFIDHLTRYVWAFPTIKNTAQATLQCFNRILQVSLPIKHIITDNGKNFNSKEFKRCLKVHNIKQTFTTPYHPQSNGMCEKVNGTIMTKLRTALLDKPKVKWSTLLPKVITDYNNTPHDVTGFPPSFLLFGYNVQPQFADNPSTSVEDARKLAMKRTQHREISKRRHDSRHPDIEFKVGDLVLKRIPYNDPKLIKTAPKYEGPFQVLRRLSKVFVTSKDLRKCLNALGHEIPLSAETINIKVCRYADTFREKVVRELQMEKEKGQLFSLTLDDWTSIRSKRYLNINIHSRTKVCNLGLTRISGVFSSEQCKYVIGAKLLEFGIDFETDIVCVTTDGCAMMVKLGHIIGPLQQLCYAHGLHLAVMDVLYAKKKDRVVPEFVSATVNEAKSDLSVLITDREKQGDNTIIDINKRLQLGLELRGRFPSHIIRARSTTPYSRKLQDKEPRRQIIEEEGFNAPAEGSKIERPSERHSTPGDVKRDGRLAEALVQLTAVLANLRSRPLRVDKAEILCEPYEGNYPATTFFQAYDRKCDQAFLTLPDRPPLDLYPETNEASYAKFFAIKLAGHNSLEDFYRNKCTMGLQLGLPQEVLLETLTEGLPASDQRLTRLAAPKSLSELFDVVRVFAETTLHHRGNKTTPSRTCRNHSTAHLNAAELLKHRPHLAATVEVRIGMRIAPTRRGTLVHVRCTSAQVQGLTKDRQGWNHPGNPDQPKPRRARCHKYTKTLFSACPTRGITLHCYVILKWNVTALALYHQCSPHYVAMLPPTIVTTRSHTCTHLRTSHSPQYTSKSHRRYAHTCQQNPHYPPQFPTLLHRYKHVFAQNKFAVPCLNIPPVKIPINSKKIIVIRPYRVPICDQQEIRSQIQQMLENDILELSFSPFSSPVTLVTKRDKTKRFCIDSRKVNELISSDVHPLPRIEDILDRLARAKYFSTADVSSAYWQVPIHPSSRPLLAFATLEGLYQPTRLPFGLKTSPQIYERAMNRILQRHGLDCVAHYFDDFVIFSETLEEHQNHLRQFFAFCEAEKLQLNFAKCEFYRQTIEFLGYNITAGTTIPLTRNTDIIHAIQPPHNHKTLQSFLGADSLTTHPVLHLYQEGLLCQVYCDASTLGIAGILKEVHPDGKTYPVQGVTKVVIPDTLTTDLLNTVHARYNHPGISQMTRLISAQYYWKGMSKDIANAVKTCPICQLTNPPRVTIFPPIYLMFGTLPPELTEHLIPYPELDAARRIANGGHKPNTYVVMRRVLKMFTIASTIAALRAAIVLWERLMESLLTTPLGAKPRCDINDELLRSQDITDSPVRRANRIVVAKIENTLGRTQEGAPSQEDATPPPVVLDVLGSLARTLNQLSATIRLSRDVELPRYVGSYEAQSFFINYDAQADRTQLQYTERRRKPPNLLQAPLRVTNTRAPITLVTKRDKSKRFCVDYRSINEIIAPVVHPLPLIENILDKLSRAKYFSSADISSAYWQVEIDPSSRHLLAFVTLDGQYEFCRLPFGMRNSPQIFERAIKQIFQKYKLNFIAHYFDDFIIFSDILEEHIQHLEQFLEICQKENIKINYKKCEFLKTSIEYLGYTVKNGTYTPQTRNLDIINAIKPPFNQKMLQSFLGAVNVYNKFIPDYARLRAPLNKLLKKDTKWQWDDKSQQVFTALKESLTRKPVLHLYQDGLPCRLYCDASIQGITGILKQVHPDGKIHPTQYYSRALRPHERNYTISELECLAIVESKGIQQHKADLPSRNPFCGFLNARTIKKNQPNLTDTSVAVDVNGLHTIGVNRIIIPEALQDSLMNQVHSQYNHPGISQMARLFSTQYYWKGMAKSIQKFVNSCHTCQIIKRPKGKPYGTLGQIPLPQQPFDLISIDTISRFSKYRHKDVSPCYSGSLDQIRLGIPIEIYQYLNHPTRTKKQQHYNPFPDVQKARQLAFSRTQLKHERDKQRFDKGHRTPHFEIGDLVLVKNYKHPDTGKLAPYFTCPFTIIEIISPNVVRINRPNRPLNKEDDTVHVNELKYYTENILFLAPQPLIQTPRSEDPRVSRHVRLASDNQGQTASLQLHWTSVSGTPTEDTRRDASQLTPL</sequence>
<dbReference type="Gene3D" id="3.10.10.10">
    <property type="entry name" value="HIV Type 1 Reverse Transcriptase, subunit A, domain 1"/>
    <property type="match status" value="1"/>
</dbReference>
<evidence type="ECO:0000313" key="12">
    <source>
        <dbReference type="Proteomes" id="UP001235939"/>
    </source>
</evidence>
<dbReference type="InterPro" id="IPR041577">
    <property type="entry name" value="RT_RNaseH_2"/>
</dbReference>
<dbReference type="InterPro" id="IPR001584">
    <property type="entry name" value="Integrase_cat-core"/>
</dbReference>
<feature type="compositionally biased region" description="Basic and acidic residues" evidence="8">
    <location>
        <begin position="1012"/>
        <end position="1023"/>
    </location>
</feature>
<evidence type="ECO:0000259" key="10">
    <source>
        <dbReference type="PROSITE" id="PS50994"/>
    </source>
</evidence>
<keyword evidence="5" id="KW-0255">Endonuclease</keyword>
<dbReference type="SUPFAM" id="SSF53098">
    <property type="entry name" value="Ribonuclease H-like"/>
    <property type="match status" value="2"/>
</dbReference>
<dbReference type="PROSITE" id="PS50994">
    <property type="entry name" value="INTEGRASE"/>
    <property type="match status" value="1"/>
</dbReference>
<dbReference type="Gene3D" id="3.30.70.270">
    <property type="match status" value="3"/>
</dbReference>
<dbReference type="EMBL" id="CP092881">
    <property type="protein sequence ID" value="UYV80790.1"/>
    <property type="molecule type" value="Genomic_DNA"/>
</dbReference>
<dbReference type="InterPro" id="IPR012337">
    <property type="entry name" value="RNaseH-like_sf"/>
</dbReference>
<dbReference type="PANTHER" id="PTHR37984">
    <property type="entry name" value="PROTEIN CBG26694"/>
    <property type="match status" value="1"/>
</dbReference>
<dbReference type="CDD" id="cd00303">
    <property type="entry name" value="retropepsin_like"/>
    <property type="match status" value="1"/>
</dbReference>
<keyword evidence="2" id="KW-0808">Transferase</keyword>
<dbReference type="Gene3D" id="2.40.70.10">
    <property type="entry name" value="Acid Proteases"/>
    <property type="match status" value="1"/>
</dbReference>
<dbReference type="InterPro" id="IPR043502">
    <property type="entry name" value="DNA/RNA_pol_sf"/>
</dbReference>
<organism evidence="11 12">
    <name type="scientific">Cordylochernes scorpioides</name>
    <dbReference type="NCBI Taxonomy" id="51811"/>
    <lineage>
        <taxon>Eukaryota</taxon>
        <taxon>Metazoa</taxon>
        <taxon>Ecdysozoa</taxon>
        <taxon>Arthropoda</taxon>
        <taxon>Chelicerata</taxon>
        <taxon>Arachnida</taxon>
        <taxon>Pseudoscorpiones</taxon>
        <taxon>Cheliferoidea</taxon>
        <taxon>Chernetidae</taxon>
        <taxon>Cordylochernes</taxon>
    </lineage>
</organism>
<keyword evidence="3" id="KW-0548">Nucleotidyltransferase</keyword>
<dbReference type="InterPro" id="IPR041588">
    <property type="entry name" value="Integrase_H2C2"/>
</dbReference>
<feature type="domain" description="Reverse transcriptase" evidence="9">
    <location>
        <begin position="1440"/>
        <end position="1619"/>
    </location>
</feature>
<evidence type="ECO:0000256" key="8">
    <source>
        <dbReference type="SAM" id="MobiDB-lite"/>
    </source>
</evidence>
<dbReference type="InterPro" id="IPR021109">
    <property type="entry name" value="Peptidase_aspartic_dom_sf"/>
</dbReference>
<evidence type="ECO:0000256" key="3">
    <source>
        <dbReference type="ARBA" id="ARBA00022695"/>
    </source>
</evidence>
<dbReference type="Gene3D" id="1.10.340.70">
    <property type="match status" value="3"/>
</dbReference>
<dbReference type="Pfam" id="PF17921">
    <property type="entry name" value="Integrase_H2C2"/>
    <property type="match status" value="3"/>
</dbReference>
<keyword evidence="4" id="KW-0540">Nuclease</keyword>
<evidence type="ECO:0000256" key="7">
    <source>
        <dbReference type="SAM" id="Coils"/>
    </source>
</evidence>
<evidence type="ECO:0000259" key="9">
    <source>
        <dbReference type="PROSITE" id="PS50878"/>
    </source>
</evidence>
<dbReference type="PROSITE" id="PS50878">
    <property type="entry name" value="RT_POL"/>
    <property type="match status" value="2"/>
</dbReference>
<evidence type="ECO:0000313" key="11">
    <source>
        <dbReference type="EMBL" id="UYV80790.1"/>
    </source>
</evidence>
<dbReference type="SUPFAM" id="SSF50630">
    <property type="entry name" value="Acid proteases"/>
    <property type="match status" value="1"/>
</dbReference>
<name>A0ABY6LMQ3_9ARAC</name>
<accession>A0ABY6LMQ3</accession>
<protein>
    <recommendedName>
        <fullName evidence="1">RNA-directed DNA polymerase</fullName>
        <ecNumber evidence="1">2.7.7.49</ecNumber>
    </recommendedName>
</protein>
<evidence type="ECO:0000256" key="1">
    <source>
        <dbReference type="ARBA" id="ARBA00012493"/>
    </source>
</evidence>
<keyword evidence="12" id="KW-1185">Reference proteome</keyword>
<dbReference type="Gene3D" id="3.30.420.10">
    <property type="entry name" value="Ribonuclease H-like superfamily/Ribonuclease H"/>
    <property type="match status" value="1"/>
</dbReference>
<dbReference type="CDD" id="cd01647">
    <property type="entry name" value="RT_LTR"/>
    <property type="match status" value="2"/>
</dbReference>
<reference evidence="11 12" key="1">
    <citation type="submission" date="2022-01" db="EMBL/GenBank/DDBJ databases">
        <title>A chromosomal length assembly of Cordylochernes scorpioides.</title>
        <authorList>
            <person name="Zeh D."/>
            <person name="Zeh J."/>
        </authorList>
    </citation>
    <scope>NUCLEOTIDE SEQUENCE [LARGE SCALE GENOMIC DNA]</scope>
    <source>
        <strain evidence="11">IN4F17</strain>
        <tissue evidence="11">Whole Body</tissue>
    </source>
</reference>
<dbReference type="InterPro" id="IPR050951">
    <property type="entry name" value="Retrovirus_Pol_polyprotein"/>
</dbReference>
<evidence type="ECO:0000256" key="4">
    <source>
        <dbReference type="ARBA" id="ARBA00022722"/>
    </source>
</evidence>
<evidence type="ECO:0000256" key="6">
    <source>
        <dbReference type="ARBA" id="ARBA00023268"/>
    </source>
</evidence>
<dbReference type="PANTHER" id="PTHR37984:SF5">
    <property type="entry name" value="PROTEIN NYNRIN-LIKE"/>
    <property type="match status" value="1"/>
</dbReference>
<feature type="region of interest" description="Disordered" evidence="8">
    <location>
        <begin position="1007"/>
        <end position="1050"/>
    </location>
</feature>
<keyword evidence="5" id="KW-0378">Hydrolase</keyword>
<dbReference type="InterPro" id="IPR043128">
    <property type="entry name" value="Rev_trsase/Diguanyl_cyclase"/>
</dbReference>
<dbReference type="InterPro" id="IPR000477">
    <property type="entry name" value="RT_dom"/>
</dbReference>
<evidence type="ECO:0000256" key="5">
    <source>
        <dbReference type="ARBA" id="ARBA00022759"/>
    </source>
</evidence>
<dbReference type="Pfam" id="PF00665">
    <property type="entry name" value="rve"/>
    <property type="match status" value="1"/>
</dbReference>
<dbReference type="Proteomes" id="UP001235939">
    <property type="component" value="Chromosome 19"/>
</dbReference>
<gene>
    <name evidence="11" type="ORF">LAZ67_19001745</name>
</gene>
<dbReference type="InterPro" id="IPR036397">
    <property type="entry name" value="RNaseH_sf"/>
</dbReference>